<evidence type="ECO:0000256" key="1">
    <source>
        <dbReference type="ARBA" id="ARBA00022536"/>
    </source>
</evidence>
<dbReference type="Pfam" id="PF00058">
    <property type="entry name" value="Ldl_recept_b"/>
    <property type="match status" value="2"/>
</dbReference>
<organism evidence="15 16">
    <name type="scientific">Patella caerulea</name>
    <name type="common">Rayed Mediterranean limpet</name>
    <dbReference type="NCBI Taxonomy" id="87958"/>
    <lineage>
        <taxon>Eukaryota</taxon>
        <taxon>Metazoa</taxon>
        <taxon>Spiralia</taxon>
        <taxon>Lophotrochozoa</taxon>
        <taxon>Mollusca</taxon>
        <taxon>Gastropoda</taxon>
        <taxon>Patellogastropoda</taxon>
        <taxon>Patelloidea</taxon>
        <taxon>Patellidae</taxon>
        <taxon>Patella</taxon>
    </lineage>
</organism>
<evidence type="ECO:0000256" key="6">
    <source>
        <dbReference type="ARBA" id="ARBA00023180"/>
    </source>
</evidence>
<protein>
    <submittedName>
        <fullName evidence="15">Uncharacterized protein</fullName>
    </submittedName>
</protein>
<feature type="domain" description="SRCR" evidence="12">
    <location>
        <begin position="431"/>
        <end position="532"/>
    </location>
</feature>
<evidence type="ECO:0000259" key="12">
    <source>
        <dbReference type="PROSITE" id="PS50287"/>
    </source>
</evidence>
<dbReference type="PROSITE" id="PS50287">
    <property type="entry name" value="SRCR_2"/>
    <property type="match status" value="8"/>
</dbReference>
<evidence type="ECO:0000313" key="15">
    <source>
        <dbReference type="EMBL" id="KAK6194754.1"/>
    </source>
</evidence>
<dbReference type="Proteomes" id="UP001347796">
    <property type="component" value="Unassembled WGS sequence"/>
</dbReference>
<dbReference type="GO" id="GO:0016020">
    <property type="term" value="C:membrane"/>
    <property type="evidence" value="ECO:0007669"/>
    <property type="project" value="InterPro"/>
</dbReference>
<proteinExistence type="predicted"/>
<feature type="domain" description="SRCR" evidence="12">
    <location>
        <begin position="646"/>
        <end position="747"/>
    </location>
</feature>
<dbReference type="InterPro" id="IPR001190">
    <property type="entry name" value="SRCR"/>
</dbReference>
<feature type="domain" description="SRCR" evidence="12">
    <location>
        <begin position="1"/>
        <end position="93"/>
    </location>
</feature>
<feature type="repeat" description="LDL-receptor class B" evidence="9">
    <location>
        <begin position="968"/>
        <end position="1010"/>
    </location>
</feature>
<dbReference type="FunFam" id="3.10.250.10:FF:000026">
    <property type="entry name" value="Tequila, isoform D"/>
    <property type="match status" value="1"/>
</dbReference>
<dbReference type="FunFam" id="2.120.10.30:FF:000241">
    <property type="entry name" value="Low-density lipoprotein receptor-related protein 6"/>
    <property type="match status" value="1"/>
</dbReference>
<dbReference type="PANTHER" id="PTHR19331:SF465">
    <property type="entry name" value="EGG PEPTIDE SPERACT RECEPTOR"/>
    <property type="match status" value="1"/>
</dbReference>
<dbReference type="PROSITE" id="PS51120">
    <property type="entry name" value="LDLRB"/>
    <property type="match status" value="4"/>
</dbReference>
<dbReference type="SMART" id="SM00032">
    <property type="entry name" value="CCP"/>
    <property type="match status" value="2"/>
</dbReference>
<evidence type="ECO:0000256" key="8">
    <source>
        <dbReference type="PROSITE-ProRule" id="PRU00302"/>
    </source>
</evidence>
<keyword evidence="11" id="KW-1133">Transmembrane helix</keyword>
<dbReference type="SMART" id="SM00135">
    <property type="entry name" value="LY"/>
    <property type="match status" value="5"/>
</dbReference>
<dbReference type="EMBL" id="JAZGQO010000001">
    <property type="protein sequence ID" value="KAK6194754.1"/>
    <property type="molecule type" value="Genomic_DNA"/>
</dbReference>
<feature type="disulfide bond" evidence="7">
    <location>
        <begin position="812"/>
        <end position="873"/>
    </location>
</feature>
<keyword evidence="2" id="KW-0732">Signal</keyword>
<feature type="domain" description="SRCR" evidence="12">
    <location>
        <begin position="538"/>
        <end position="640"/>
    </location>
</feature>
<dbReference type="InterPro" id="IPR036772">
    <property type="entry name" value="SRCR-like_dom_sf"/>
</dbReference>
<dbReference type="PRINTS" id="PR00258">
    <property type="entry name" value="SPERACTRCPTR"/>
</dbReference>
<dbReference type="FunFam" id="3.10.250.10:FF:000011">
    <property type="entry name" value="Scavenger receptor class A member 5"/>
    <property type="match status" value="2"/>
</dbReference>
<dbReference type="Gene3D" id="2.120.10.30">
    <property type="entry name" value="TolB, C-terminal domain"/>
    <property type="match status" value="1"/>
</dbReference>
<dbReference type="PROSITE" id="PS50923">
    <property type="entry name" value="SUSHI"/>
    <property type="match status" value="1"/>
</dbReference>
<dbReference type="Pfam" id="PF00084">
    <property type="entry name" value="Sushi"/>
    <property type="match status" value="1"/>
</dbReference>
<comment type="caution">
    <text evidence="15">The sequence shown here is derived from an EMBL/GenBank/DDBJ whole genome shotgun (WGS) entry which is preliminary data.</text>
</comment>
<dbReference type="CDD" id="cd00033">
    <property type="entry name" value="CCP"/>
    <property type="match status" value="1"/>
</dbReference>
<dbReference type="InterPro" id="IPR011042">
    <property type="entry name" value="6-blade_b-propeller_TolB-like"/>
</dbReference>
<evidence type="ECO:0000256" key="5">
    <source>
        <dbReference type="ARBA" id="ARBA00023170"/>
    </source>
</evidence>
<keyword evidence="3" id="KW-0677">Repeat</keyword>
<dbReference type="PROSITE" id="PS00420">
    <property type="entry name" value="SRCR_1"/>
    <property type="match status" value="1"/>
</dbReference>
<dbReference type="PANTHER" id="PTHR19331">
    <property type="entry name" value="SCAVENGER RECEPTOR DOMAIN-CONTAINING"/>
    <property type="match status" value="1"/>
</dbReference>
<dbReference type="InterPro" id="IPR000033">
    <property type="entry name" value="LDLR_classB_rpt"/>
</dbReference>
<evidence type="ECO:0000256" key="11">
    <source>
        <dbReference type="SAM" id="Phobius"/>
    </source>
</evidence>
<sequence length="1484" mass="159394">MGRVEVNHNNTWGTICDDLWGIPEATVVCNQLGFPNTIPVPLNNGYFTSALNLPMWLDDVNCNGSEKNLGDCKFKPWGFNNCEAGETAGVMCLPNVTNPTVQVRLKDGLTRYQGRVEVFYNGVWGSICDDSFDGRDAAVVCKMLGFGSQATLRSFSGSTRGPIWLDDVNCDGTESSIADCDFKGWGESNCDHSEDVAIVCTDPAIPKIVARLSNGPSPMEGRLEVLHNNQWGTVCDTNFTNAEAEVVCRSLGFPTAFAQGYNNSKYGEGFGTVWLNGISCTGVERTLGQCDVGRFGGSTCNHDHEAGVRCFTPSQISTKYPVRLMGGNSANEGRIEIKRNGVWGTICDDNWNVNNAKVICRMLNLTTDKVIARGGDFFPRGSGKIWLDEIDCIGNETSIVQCGHKPWGVSDCHHEEDAGVVCGAVETTISIRLVGGLVPSEGRVEVFHNNTWGTMCDDDVNTPEAKVICRMAGYDGNFALSFGKSHFGSGSGPVWVDDLSCSGDESSISVCAFRKWGTSNCDHNEDVGVMCKAPDLKLRLVNSKSLPNGGRVEIQLNGTWGTICDDLFDNNAAGVVCAMAGFARKGAVAKSNSFFGQGSGPIFMDDTVCDGTESSLLQCSTKSVDTANCDHGEDAGVVCQVADLQVRLANSQDPNQGRLEIYHDNTWGTVCDDRFTNAAAVVACRMMGKPFTGAHIATKGTFGSGTGKIWLQNVVCFGKESSLVDCRHNPWGVSNCHHSEDIGIICTNNDKPTQRPAVVTKAPIKTVSPVFVRLAGGGLYKVNEGRVEVFYNKQWGTVCDNQWTAADASVICGMLGFDRSNAKASGAAYYGMGSGRIWIGGAGCSGTESSISDCPVLWGGFGCGHNRDSGVSCPTTGHPNDFLLFTDSNLQKIFRMDLQTKSYVTLPLTSHDNPFAIDYDPVEANIYWTDVGSKQIWRSSIDGTSEKLILQLNNKSIADGIAVDMVNRLLFYSDTGYDVIVLMTLDGFEHKPVVTSGLDEPRSIVLDTLKGVMYWTDWGKHAKIMTANYDGTGMKPIVNMDLLYPNGIALDITGGKLYWTDGGLARIEVVNLDGSNRQQLMSQRGAHPMGLVLYNNILYYTDWTTTSVMQVNIDGSNATRAGPSGFGRLGDIHVHVNGAGQTGTTACSKNTGGCSHICIPTGKSGKKCLCPSASQKLQPDGLTCTQGLSCMPITNPEHGSISPDACTSTQTNSLKNCTVTCASGFKLIGPSVLQCLGNGQWSNNGQAVQCRSTQGPNVKCPKDMSLTAPRGESFVNASWNIPPALDSSGNTATVIQSMPSPIQLSHGHYIVNVMARDDFGMTSTCSFTISVIVLRCQRLIVPKNGRILSEVCPTYYGAVCQVGCELGYTGSQLTTTTCDKTTGSDVAWTKFNLDCKAYSPVTSSTQNKPNQQSSNPSSPSSSSTTTIVAGAVAGIIIIVIILSVTFLIYKRGWPRRIGRNVYGLELETSNSLSDGFSNPTYEST</sequence>
<dbReference type="SUPFAM" id="SSF56487">
    <property type="entry name" value="SRCR-like"/>
    <property type="match status" value="8"/>
</dbReference>
<feature type="repeat" description="LDL-receptor class B" evidence="9">
    <location>
        <begin position="1055"/>
        <end position="1097"/>
    </location>
</feature>
<keyword evidence="4 7" id="KW-1015">Disulfide bond</keyword>
<dbReference type="SUPFAM" id="SSF57535">
    <property type="entry name" value="Complement control module/SCR domain"/>
    <property type="match status" value="2"/>
</dbReference>
<dbReference type="Pfam" id="PF00530">
    <property type="entry name" value="SRCR"/>
    <property type="match status" value="8"/>
</dbReference>
<dbReference type="SUPFAM" id="SSF63825">
    <property type="entry name" value="YWTD domain"/>
    <property type="match status" value="1"/>
</dbReference>
<keyword evidence="16" id="KW-1185">Reference proteome</keyword>
<feature type="domain" description="Sushi" evidence="14">
    <location>
        <begin position="1188"/>
        <end position="1252"/>
    </location>
</feature>
<gene>
    <name evidence="15" type="ORF">SNE40_000321</name>
</gene>
<evidence type="ECO:0000256" key="7">
    <source>
        <dbReference type="PROSITE-ProRule" id="PRU00196"/>
    </source>
</evidence>
<feature type="disulfide bond" evidence="7">
    <location>
        <begin position="799"/>
        <end position="863"/>
    </location>
</feature>
<keyword evidence="6" id="KW-0325">Glycoprotein</keyword>
<dbReference type="Gene3D" id="3.10.250.10">
    <property type="entry name" value="SRCR-like domain"/>
    <property type="match status" value="8"/>
</dbReference>
<dbReference type="FunFam" id="3.10.250.10:FF:000001">
    <property type="entry name" value="Lysyl oxidase 4 isoform X1"/>
    <property type="match status" value="3"/>
</dbReference>
<feature type="repeat" description="LDL-receptor class B" evidence="9">
    <location>
        <begin position="1011"/>
        <end position="1054"/>
    </location>
</feature>
<evidence type="ECO:0000313" key="16">
    <source>
        <dbReference type="Proteomes" id="UP001347796"/>
    </source>
</evidence>
<feature type="compositionally biased region" description="Low complexity" evidence="10">
    <location>
        <begin position="1402"/>
        <end position="1422"/>
    </location>
</feature>
<feature type="domain" description="HYR" evidence="13">
    <location>
        <begin position="1251"/>
        <end position="1333"/>
    </location>
</feature>
<comment type="caution">
    <text evidence="7">Lacks conserved residue(s) required for the propagation of feature annotation.</text>
</comment>
<evidence type="ECO:0000256" key="2">
    <source>
        <dbReference type="ARBA" id="ARBA00022729"/>
    </source>
</evidence>
<evidence type="ECO:0000259" key="13">
    <source>
        <dbReference type="PROSITE" id="PS50825"/>
    </source>
</evidence>
<feature type="transmembrane region" description="Helical" evidence="11">
    <location>
        <begin position="1427"/>
        <end position="1449"/>
    </location>
</feature>
<accession>A0AAN8KAA6</accession>
<feature type="disulfide bond" evidence="7">
    <location>
        <begin position="392"/>
        <end position="402"/>
    </location>
</feature>
<feature type="disulfide bond" evidence="7">
    <location>
        <begin position="62"/>
        <end position="72"/>
    </location>
</feature>
<dbReference type="InterPro" id="IPR000436">
    <property type="entry name" value="Sushi_SCR_CCP_dom"/>
</dbReference>
<evidence type="ECO:0000256" key="3">
    <source>
        <dbReference type="ARBA" id="ARBA00022737"/>
    </source>
</evidence>
<keyword evidence="11" id="KW-0472">Membrane</keyword>
<dbReference type="InterPro" id="IPR035976">
    <property type="entry name" value="Sushi/SCR/CCP_sf"/>
</dbReference>
<feature type="disulfide bond" evidence="7">
    <location>
        <begin position="609"/>
        <end position="619"/>
    </location>
</feature>
<name>A0AAN8KAA6_PATCE</name>
<dbReference type="SMART" id="SM00202">
    <property type="entry name" value="SR"/>
    <property type="match status" value="8"/>
</dbReference>
<evidence type="ECO:0000256" key="10">
    <source>
        <dbReference type="SAM" id="MobiDB-lite"/>
    </source>
</evidence>
<dbReference type="FunFam" id="3.10.250.10:FF:000006">
    <property type="entry name" value="neurotrypsin isoform X2"/>
    <property type="match status" value="1"/>
</dbReference>
<feature type="domain" description="SRCR" evidence="12">
    <location>
        <begin position="322"/>
        <end position="423"/>
    </location>
</feature>
<feature type="region of interest" description="Disordered" evidence="10">
    <location>
        <begin position="1401"/>
        <end position="1422"/>
    </location>
</feature>
<keyword evidence="8" id="KW-0768">Sushi</keyword>
<evidence type="ECO:0000259" key="14">
    <source>
        <dbReference type="PROSITE" id="PS50923"/>
    </source>
</evidence>
<dbReference type="FunFam" id="3.10.250.10:FF:000007">
    <property type="entry name" value="Soluble scavenger receptor cysteine-rich domain-containing protein SSC5D"/>
    <property type="match status" value="1"/>
</dbReference>
<feature type="disulfide bond" evidence="7">
    <location>
        <begin position="170"/>
        <end position="180"/>
    </location>
</feature>
<feature type="disulfide bond" evidence="7">
    <location>
        <begin position="501"/>
        <end position="511"/>
    </location>
</feature>
<feature type="disulfide bond" evidence="7">
    <location>
        <begin position="716"/>
        <end position="726"/>
    </location>
</feature>
<dbReference type="Gene3D" id="2.10.70.10">
    <property type="entry name" value="Complement Module, domain 1"/>
    <property type="match status" value="2"/>
</dbReference>
<feature type="domain" description="SRCR" evidence="12">
    <location>
        <begin position="103"/>
        <end position="201"/>
    </location>
</feature>
<dbReference type="InterPro" id="IPR003410">
    <property type="entry name" value="HYR_dom"/>
</dbReference>
<evidence type="ECO:0000256" key="9">
    <source>
        <dbReference type="PROSITE-ProRule" id="PRU00461"/>
    </source>
</evidence>
<feature type="disulfide bond" evidence="7">
    <location>
        <begin position="844"/>
        <end position="854"/>
    </location>
</feature>
<keyword evidence="11" id="KW-0812">Transmembrane</keyword>
<dbReference type="PROSITE" id="PS50825">
    <property type="entry name" value="HYR"/>
    <property type="match status" value="1"/>
</dbReference>
<reference evidence="15 16" key="1">
    <citation type="submission" date="2024-01" db="EMBL/GenBank/DDBJ databases">
        <title>The genome of the rayed Mediterranean limpet Patella caerulea (Linnaeus, 1758).</title>
        <authorList>
            <person name="Anh-Thu Weber A."/>
            <person name="Halstead-Nussloch G."/>
        </authorList>
    </citation>
    <scope>NUCLEOTIDE SEQUENCE [LARGE SCALE GENOMIC DNA]</scope>
    <source>
        <strain evidence="15">AATW-2023a</strain>
        <tissue evidence="15">Whole specimen</tissue>
    </source>
</reference>
<keyword evidence="1" id="KW-0245">EGF-like domain</keyword>
<dbReference type="Pfam" id="PF02494">
    <property type="entry name" value="HYR"/>
    <property type="match status" value="1"/>
</dbReference>
<keyword evidence="5" id="KW-0675">Receptor</keyword>
<feature type="domain" description="SRCR" evidence="12">
    <location>
        <begin position="210"/>
        <end position="311"/>
    </location>
</feature>
<evidence type="ECO:0000256" key="4">
    <source>
        <dbReference type="ARBA" id="ARBA00023157"/>
    </source>
</evidence>
<feature type="disulfide bond" evidence="7">
    <location>
        <begin position="280"/>
        <end position="290"/>
    </location>
</feature>
<feature type="domain" description="SRCR" evidence="12">
    <location>
        <begin position="772"/>
        <end position="874"/>
    </location>
</feature>
<feature type="repeat" description="LDL-receptor class B" evidence="9">
    <location>
        <begin position="924"/>
        <end position="967"/>
    </location>
</feature>